<dbReference type="Proteomes" id="UP000244092">
    <property type="component" value="Unassembled WGS sequence"/>
</dbReference>
<gene>
    <name evidence="1" type="ORF">C8N31_101480</name>
</gene>
<name>A0A2T6CJZ4_9RHOB</name>
<evidence type="ECO:0000313" key="1">
    <source>
        <dbReference type="EMBL" id="PTX75819.1"/>
    </source>
</evidence>
<accession>A0A2T6CJZ4</accession>
<protein>
    <submittedName>
        <fullName evidence="1">Uncharacterized protein</fullName>
    </submittedName>
</protein>
<dbReference type="RefSeq" id="WP_025047346.1">
    <property type="nucleotide sequence ID" value="NZ_QBKU01000001.1"/>
</dbReference>
<comment type="caution">
    <text evidence="1">The sequence shown here is derived from an EMBL/GenBank/DDBJ whole genome shotgun (WGS) entry which is preliminary data.</text>
</comment>
<dbReference type="AlphaFoldDB" id="A0A2T6CJZ4"/>
<organism evidence="1 2">
    <name type="scientific">Sulfitobacter mediterraneus</name>
    <dbReference type="NCBI Taxonomy" id="83219"/>
    <lineage>
        <taxon>Bacteria</taxon>
        <taxon>Pseudomonadati</taxon>
        <taxon>Pseudomonadota</taxon>
        <taxon>Alphaproteobacteria</taxon>
        <taxon>Rhodobacterales</taxon>
        <taxon>Roseobacteraceae</taxon>
        <taxon>Sulfitobacter</taxon>
    </lineage>
</organism>
<proteinExistence type="predicted"/>
<evidence type="ECO:0000313" key="2">
    <source>
        <dbReference type="Proteomes" id="UP000244092"/>
    </source>
</evidence>
<dbReference type="EMBL" id="QBKU01000001">
    <property type="protein sequence ID" value="PTX75819.1"/>
    <property type="molecule type" value="Genomic_DNA"/>
</dbReference>
<sequence>MRDFANIAPSIPFLANASASGLDQIHDRFLSEVKFLERNSIQRGGYPEPNVQLTIDEARIMAANLNRAAHLLRKVAEGTL</sequence>
<reference evidence="1 2" key="1">
    <citation type="submission" date="2018-04" db="EMBL/GenBank/DDBJ databases">
        <title>Genomic Encyclopedia of Archaeal and Bacterial Type Strains, Phase II (KMG-II): from individual species to whole genera.</title>
        <authorList>
            <person name="Goeker M."/>
        </authorList>
    </citation>
    <scope>NUCLEOTIDE SEQUENCE [LARGE SCALE GENOMIC DNA]</scope>
    <source>
        <strain evidence="1 2">DSM 12244</strain>
    </source>
</reference>